<feature type="transmembrane region" description="Helical" evidence="1">
    <location>
        <begin position="126"/>
        <end position="148"/>
    </location>
</feature>
<feature type="transmembrane region" description="Helical" evidence="1">
    <location>
        <begin position="168"/>
        <end position="190"/>
    </location>
</feature>
<keyword evidence="4" id="KW-1185">Reference proteome</keyword>
<evidence type="ECO:0000313" key="4">
    <source>
        <dbReference type="Proteomes" id="UP001219525"/>
    </source>
</evidence>
<dbReference type="InterPro" id="IPR045339">
    <property type="entry name" value="DUF6534"/>
</dbReference>
<keyword evidence="1" id="KW-0472">Membrane</keyword>
<keyword evidence="1" id="KW-1133">Transmembrane helix</keyword>
<feature type="transmembrane region" description="Helical" evidence="1">
    <location>
        <begin position="202"/>
        <end position="228"/>
    </location>
</feature>
<gene>
    <name evidence="3" type="ORF">GGX14DRAFT_543984</name>
</gene>
<evidence type="ECO:0000313" key="3">
    <source>
        <dbReference type="EMBL" id="KAJ7204992.1"/>
    </source>
</evidence>
<evidence type="ECO:0000259" key="2">
    <source>
        <dbReference type="Pfam" id="PF20152"/>
    </source>
</evidence>
<feature type="transmembrane region" description="Helical" evidence="1">
    <location>
        <begin position="55"/>
        <end position="73"/>
    </location>
</feature>
<dbReference type="Pfam" id="PF20152">
    <property type="entry name" value="DUF6534"/>
    <property type="match status" value="1"/>
</dbReference>
<dbReference type="PANTHER" id="PTHR40465">
    <property type="entry name" value="CHROMOSOME 1, WHOLE GENOME SHOTGUN SEQUENCE"/>
    <property type="match status" value="1"/>
</dbReference>
<organism evidence="3 4">
    <name type="scientific">Mycena pura</name>
    <dbReference type="NCBI Taxonomy" id="153505"/>
    <lineage>
        <taxon>Eukaryota</taxon>
        <taxon>Fungi</taxon>
        <taxon>Dikarya</taxon>
        <taxon>Basidiomycota</taxon>
        <taxon>Agaricomycotina</taxon>
        <taxon>Agaricomycetes</taxon>
        <taxon>Agaricomycetidae</taxon>
        <taxon>Agaricales</taxon>
        <taxon>Marasmiineae</taxon>
        <taxon>Mycenaceae</taxon>
        <taxon>Mycena</taxon>
    </lineage>
</organism>
<feature type="transmembrane region" description="Helical" evidence="1">
    <location>
        <begin position="22"/>
        <end position="43"/>
    </location>
</feature>
<feature type="domain" description="DUF6534" evidence="2">
    <location>
        <begin position="175"/>
        <end position="258"/>
    </location>
</feature>
<evidence type="ECO:0000256" key="1">
    <source>
        <dbReference type="SAM" id="Phobius"/>
    </source>
</evidence>
<feature type="transmembrane region" description="Helical" evidence="1">
    <location>
        <begin position="93"/>
        <end position="114"/>
    </location>
</feature>
<dbReference type="Proteomes" id="UP001219525">
    <property type="component" value="Unassembled WGS sequence"/>
</dbReference>
<name>A0AAD6VEP0_9AGAR</name>
<accession>A0AAD6VEP0</accession>
<reference evidence="3" key="1">
    <citation type="submission" date="2023-03" db="EMBL/GenBank/DDBJ databases">
        <title>Massive genome expansion in bonnet fungi (Mycena s.s.) driven by repeated elements and novel gene families across ecological guilds.</title>
        <authorList>
            <consortium name="Lawrence Berkeley National Laboratory"/>
            <person name="Harder C.B."/>
            <person name="Miyauchi S."/>
            <person name="Viragh M."/>
            <person name="Kuo A."/>
            <person name="Thoen E."/>
            <person name="Andreopoulos B."/>
            <person name="Lu D."/>
            <person name="Skrede I."/>
            <person name="Drula E."/>
            <person name="Henrissat B."/>
            <person name="Morin E."/>
            <person name="Kohler A."/>
            <person name="Barry K."/>
            <person name="LaButti K."/>
            <person name="Morin E."/>
            <person name="Salamov A."/>
            <person name="Lipzen A."/>
            <person name="Mereny Z."/>
            <person name="Hegedus B."/>
            <person name="Baldrian P."/>
            <person name="Stursova M."/>
            <person name="Weitz H."/>
            <person name="Taylor A."/>
            <person name="Grigoriev I.V."/>
            <person name="Nagy L.G."/>
            <person name="Martin F."/>
            <person name="Kauserud H."/>
        </authorList>
    </citation>
    <scope>NUCLEOTIDE SEQUENCE</scope>
    <source>
        <strain evidence="3">9144</strain>
    </source>
</reference>
<feature type="transmembrane region" description="Helical" evidence="1">
    <location>
        <begin position="234"/>
        <end position="255"/>
    </location>
</feature>
<dbReference type="PANTHER" id="PTHR40465:SF1">
    <property type="entry name" value="DUF6534 DOMAIN-CONTAINING PROTEIN"/>
    <property type="match status" value="1"/>
</dbReference>
<comment type="caution">
    <text evidence="3">The sequence shown here is derived from an EMBL/GenBank/DDBJ whole genome shotgun (WGS) entry which is preliminary data.</text>
</comment>
<keyword evidence="1" id="KW-0812">Transmembrane</keyword>
<protein>
    <recommendedName>
        <fullName evidence="2">DUF6534 domain-containing protein</fullName>
    </recommendedName>
</protein>
<dbReference type="AlphaFoldDB" id="A0AAD6VEP0"/>
<dbReference type="EMBL" id="JARJCW010000045">
    <property type="protein sequence ID" value="KAJ7204992.1"/>
    <property type="molecule type" value="Genomic_DNA"/>
</dbReference>
<proteinExistence type="predicted"/>
<sequence length="343" mass="37838">MSTASPIPALGPGIAELTGPVIIGYLLHWGLFGALTIQLYLYYEAFPLDRLAIKLLVYTVYIIEFAQTMLMTYDAFGTFGYGFGDTTTVTNVHFDWLCIPIMGGIIGFLVQSFYAHRIYVFSESKVIPGFIETISLASVVAGFVLGALSYRSSQLTQLHHQSNYTAAAVWNGGTALCDIIIAGCLTYHLSKHDTEYRRTHLLILKLIRLTIVTGSLTALVAITNLVLFLVPRRIYFTAAGAVQTKLYANAMYAVLISRFRIVGGRGYSPSIDFVSTGEFRDNPRIGSGVVHSASSPVITIRREVFADRELDELVRSKCINVKSGVVEDLPQSCFNPYETQSRV</sequence>